<evidence type="ECO:0000313" key="4">
    <source>
        <dbReference type="Proteomes" id="UP000008810"/>
    </source>
</evidence>
<keyword evidence="1" id="KW-1133">Transmembrane helix</keyword>
<dbReference type="EnsemblPlants" id="PNT73624">
    <property type="protein sequence ID" value="PNT73624"/>
    <property type="gene ID" value="BRADI_2g61285v3"/>
</dbReference>
<evidence type="ECO:0000256" key="1">
    <source>
        <dbReference type="SAM" id="Phobius"/>
    </source>
</evidence>
<evidence type="ECO:0000313" key="2">
    <source>
        <dbReference type="EMBL" id="PNT73624.1"/>
    </source>
</evidence>
<feature type="transmembrane region" description="Helical" evidence="1">
    <location>
        <begin position="60"/>
        <end position="80"/>
    </location>
</feature>
<evidence type="ECO:0000313" key="3">
    <source>
        <dbReference type="EnsemblPlants" id="PNT73624"/>
    </source>
</evidence>
<keyword evidence="4" id="KW-1185">Reference proteome</keyword>
<organism evidence="2">
    <name type="scientific">Brachypodium distachyon</name>
    <name type="common">Purple false brome</name>
    <name type="synonym">Trachynia distachya</name>
    <dbReference type="NCBI Taxonomy" id="15368"/>
    <lineage>
        <taxon>Eukaryota</taxon>
        <taxon>Viridiplantae</taxon>
        <taxon>Streptophyta</taxon>
        <taxon>Embryophyta</taxon>
        <taxon>Tracheophyta</taxon>
        <taxon>Spermatophyta</taxon>
        <taxon>Magnoliopsida</taxon>
        <taxon>Liliopsida</taxon>
        <taxon>Poales</taxon>
        <taxon>Poaceae</taxon>
        <taxon>BOP clade</taxon>
        <taxon>Pooideae</taxon>
        <taxon>Stipodae</taxon>
        <taxon>Brachypodieae</taxon>
        <taxon>Brachypodium</taxon>
    </lineage>
</organism>
<gene>
    <name evidence="2" type="ORF">BRADI_2g61285v3</name>
</gene>
<accession>A0A2K2DH89</accession>
<reference evidence="3" key="3">
    <citation type="submission" date="2018-08" db="UniProtKB">
        <authorList>
            <consortium name="EnsemblPlants"/>
        </authorList>
    </citation>
    <scope>IDENTIFICATION</scope>
    <source>
        <strain evidence="3">cv. Bd21</strain>
    </source>
</reference>
<reference evidence="2 3" key="1">
    <citation type="journal article" date="2010" name="Nature">
        <title>Genome sequencing and analysis of the model grass Brachypodium distachyon.</title>
        <authorList>
            <consortium name="International Brachypodium Initiative"/>
        </authorList>
    </citation>
    <scope>NUCLEOTIDE SEQUENCE [LARGE SCALE GENOMIC DNA]</scope>
    <source>
        <strain evidence="2 3">Bd21</strain>
    </source>
</reference>
<proteinExistence type="predicted"/>
<keyword evidence="1" id="KW-0472">Membrane</keyword>
<dbReference type="EMBL" id="CM000881">
    <property type="protein sequence ID" value="PNT73624.1"/>
    <property type="molecule type" value="Genomic_DNA"/>
</dbReference>
<name>A0A2K2DH89_BRADI</name>
<evidence type="ECO:0008006" key="5">
    <source>
        <dbReference type="Google" id="ProtNLM"/>
    </source>
</evidence>
<dbReference type="InParanoid" id="A0A2K2DH89"/>
<dbReference type="AlphaFoldDB" id="A0A2K2DH89"/>
<dbReference type="Gramene" id="PNT73624">
    <property type="protein sequence ID" value="PNT73624"/>
    <property type="gene ID" value="BRADI_2g61285v3"/>
</dbReference>
<reference evidence="2" key="2">
    <citation type="submission" date="2017-06" db="EMBL/GenBank/DDBJ databases">
        <title>WGS assembly of Brachypodium distachyon.</title>
        <authorList>
            <consortium name="The International Brachypodium Initiative"/>
            <person name="Lucas S."/>
            <person name="Harmon-Smith M."/>
            <person name="Lail K."/>
            <person name="Tice H."/>
            <person name="Grimwood J."/>
            <person name="Bruce D."/>
            <person name="Barry K."/>
            <person name="Shu S."/>
            <person name="Lindquist E."/>
            <person name="Wang M."/>
            <person name="Pitluck S."/>
            <person name="Vogel J.P."/>
            <person name="Garvin D.F."/>
            <person name="Mockler T.C."/>
            <person name="Schmutz J."/>
            <person name="Rokhsar D."/>
            <person name="Bevan M.W."/>
        </authorList>
    </citation>
    <scope>NUCLEOTIDE SEQUENCE</scope>
    <source>
        <strain evidence="2">Bd21</strain>
    </source>
</reference>
<protein>
    <recommendedName>
        <fullName evidence="5">Prolamin-like domain-containing protein</fullName>
    </recommendedName>
</protein>
<sequence>MSRFCDPDKPQQTNFDNSLDHYTAPLYIRTLAIVHLNPECQNTSGIKQLTMAAFLQQQHLRFLFLFLLVSVVSFASGAGAQTPVGDSCSKTATGVPRWCSEKFLKSLSTDYESPVDDHCCLLLGCVREESCADVLQAMCMHLPRHCLFKPPL</sequence>
<dbReference type="Proteomes" id="UP000008810">
    <property type="component" value="Chromosome 2"/>
</dbReference>
<keyword evidence="1" id="KW-0812">Transmembrane</keyword>